<keyword evidence="5 6" id="KW-0472">Membrane</keyword>
<accession>A0A1H7RYX0</accession>
<evidence type="ECO:0000313" key="10">
    <source>
        <dbReference type="Proteomes" id="UP000198548"/>
    </source>
</evidence>
<keyword evidence="3 6" id="KW-0812">Transmembrane</keyword>
<evidence type="ECO:0000256" key="3">
    <source>
        <dbReference type="ARBA" id="ARBA00022692"/>
    </source>
</evidence>
<dbReference type="InterPro" id="IPR038323">
    <property type="entry name" value="ArAE_1_C_sf"/>
</dbReference>
<dbReference type="EMBL" id="BJUX01000002">
    <property type="protein sequence ID" value="GEK88333.1"/>
    <property type="molecule type" value="Genomic_DNA"/>
</dbReference>
<evidence type="ECO:0000256" key="5">
    <source>
        <dbReference type="ARBA" id="ARBA00023136"/>
    </source>
</evidence>
<dbReference type="OrthoDB" id="357521at2"/>
<protein>
    <submittedName>
        <fullName evidence="8 9">Membrane protein</fullName>
    </submittedName>
</protein>
<evidence type="ECO:0000256" key="1">
    <source>
        <dbReference type="ARBA" id="ARBA00004651"/>
    </source>
</evidence>
<feature type="transmembrane region" description="Helical" evidence="6">
    <location>
        <begin position="124"/>
        <end position="141"/>
    </location>
</feature>
<gene>
    <name evidence="8" type="ORF">APU01nite_03720</name>
    <name evidence="9" type="ORF">SAMN04488100_10644</name>
</gene>
<dbReference type="AlphaFoldDB" id="A0A1H7RYX0"/>
<dbReference type="EMBL" id="FOBL01000006">
    <property type="protein sequence ID" value="SEL65306.1"/>
    <property type="molecule type" value="Genomic_DNA"/>
</dbReference>
<organism evidence="9 10">
    <name type="scientific">Alkalibacterium putridalgicola</name>
    <dbReference type="NCBI Taxonomy" id="426703"/>
    <lineage>
        <taxon>Bacteria</taxon>
        <taxon>Bacillati</taxon>
        <taxon>Bacillota</taxon>
        <taxon>Bacilli</taxon>
        <taxon>Lactobacillales</taxon>
        <taxon>Carnobacteriaceae</taxon>
        <taxon>Alkalibacterium</taxon>
    </lineage>
</organism>
<reference evidence="8 11" key="2">
    <citation type="submission" date="2019-07" db="EMBL/GenBank/DDBJ databases">
        <title>Whole genome shotgun sequence of Alkalibacterium putridalgicola NBRC 103243.</title>
        <authorList>
            <person name="Hosoyama A."/>
            <person name="Uohara A."/>
            <person name="Ohji S."/>
            <person name="Ichikawa N."/>
        </authorList>
    </citation>
    <scope>NUCLEOTIDE SEQUENCE [LARGE SCALE GENOMIC DNA]</scope>
    <source>
        <strain evidence="8 11">NBRC 103243</strain>
    </source>
</reference>
<dbReference type="PANTHER" id="PTHR40064">
    <property type="entry name" value="MEMBRANE PROTEIN-RELATED"/>
    <property type="match status" value="1"/>
</dbReference>
<keyword evidence="11" id="KW-1185">Reference proteome</keyword>
<dbReference type="InterPro" id="IPR052984">
    <property type="entry name" value="UPF0421"/>
</dbReference>
<dbReference type="GO" id="GO:0005886">
    <property type="term" value="C:plasma membrane"/>
    <property type="evidence" value="ECO:0007669"/>
    <property type="project" value="UniProtKB-SubCell"/>
</dbReference>
<keyword evidence="4 6" id="KW-1133">Transmembrane helix</keyword>
<evidence type="ECO:0000256" key="2">
    <source>
        <dbReference type="ARBA" id="ARBA00022475"/>
    </source>
</evidence>
<comment type="subcellular location">
    <subcellularLocation>
        <location evidence="1">Cell membrane</location>
        <topology evidence="1">Multi-pass membrane protein</topology>
    </subcellularLocation>
</comment>
<sequence length="319" mass="36594">MTIKLKTIKIVLATLISIVIAQLLSLEYPLAAGIIAILSVLDTKKESITTAFQRLASTLVAFFIASVIFYLFGFSVLTFSLYLLFYVPVAYRYNLQSGIAPCSVLVTHFVTAGSIAVYWQINGLLLMGIGAAVAILFNLWMPSYEEDLNQKVELIEEELRQFLSLFYSYLLGEAAHRALNNKARSLASLIDETETIALMDFENQLVNNSDYYIKYVQMRERQLDLLKVMIENITAVRLETDQNTALAELFDEISKQLHEKNTGLSLLERISVLYRHFRQSKLPETREEFESRAILFQILRDIERFIEIKRDFFIAHSDE</sequence>
<dbReference type="Pfam" id="PF11728">
    <property type="entry name" value="ArAE_1_C"/>
    <property type="match status" value="1"/>
</dbReference>
<proteinExistence type="predicted"/>
<evidence type="ECO:0000259" key="7">
    <source>
        <dbReference type="Pfam" id="PF11728"/>
    </source>
</evidence>
<feature type="transmembrane region" description="Helical" evidence="6">
    <location>
        <begin position="12"/>
        <end position="41"/>
    </location>
</feature>
<feature type="domain" description="Putative aromatic acid exporter C-terminal" evidence="7">
    <location>
        <begin position="145"/>
        <end position="310"/>
    </location>
</feature>
<dbReference type="Proteomes" id="UP000198548">
    <property type="component" value="Unassembled WGS sequence"/>
</dbReference>
<dbReference type="RefSeq" id="WP_091487155.1">
    <property type="nucleotide sequence ID" value="NZ_BJUX01000002.1"/>
</dbReference>
<dbReference type="PANTHER" id="PTHR40064:SF1">
    <property type="entry name" value="MEMBRANE PROTEIN"/>
    <property type="match status" value="1"/>
</dbReference>
<feature type="transmembrane region" description="Helical" evidence="6">
    <location>
        <begin position="61"/>
        <end position="87"/>
    </location>
</feature>
<dbReference type="InterPro" id="IPR010343">
    <property type="entry name" value="ArAE_1"/>
</dbReference>
<evidence type="ECO:0000256" key="6">
    <source>
        <dbReference type="SAM" id="Phobius"/>
    </source>
</evidence>
<evidence type="ECO:0000313" key="11">
    <source>
        <dbReference type="Proteomes" id="UP000321425"/>
    </source>
</evidence>
<evidence type="ECO:0000256" key="4">
    <source>
        <dbReference type="ARBA" id="ARBA00022989"/>
    </source>
</evidence>
<dbReference type="Pfam" id="PF06081">
    <property type="entry name" value="ArAE_1"/>
    <property type="match status" value="1"/>
</dbReference>
<dbReference type="InterPro" id="IPR021062">
    <property type="entry name" value="ArAE_1_C"/>
</dbReference>
<dbReference type="Proteomes" id="UP000321425">
    <property type="component" value="Unassembled WGS sequence"/>
</dbReference>
<evidence type="ECO:0000313" key="9">
    <source>
        <dbReference type="EMBL" id="SEL65306.1"/>
    </source>
</evidence>
<name>A0A1H7RYX0_9LACT</name>
<dbReference type="STRING" id="426703.SAMN04488100_10644"/>
<reference evidence="9 10" key="1">
    <citation type="submission" date="2016-10" db="EMBL/GenBank/DDBJ databases">
        <authorList>
            <person name="de Groot N.N."/>
        </authorList>
    </citation>
    <scope>NUCLEOTIDE SEQUENCE [LARGE SCALE GENOMIC DNA]</scope>
    <source>
        <strain evidence="9 10">DSM 19182</strain>
    </source>
</reference>
<keyword evidence="2" id="KW-1003">Cell membrane</keyword>
<evidence type="ECO:0000313" key="8">
    <source>
        <dbReference type="EMBL" id="GEK88333.1"/>
    </source>
</evidence>
<dbReference type="Gene3D" id="1.20.120.940">
    <property type="entry name" value="Putative aromatic acid exporter, C-terminal domain"/>
    <property type="match status" value="1"/>
</dbReference>